<keyword evidence="3" id="KW-0804">Transcription</keyword>
<keyword evidence="2" id="KW-0238">DNA-binding</keyword>
<evidence type="ECO:0000256" key="2">
    <source>
        <dbReference type="ARBA" id="ARBA00023125"/>
    </source>
</evidence>
<evidence type="ECO:0000256" key="3">
    <source>
        <dbReference type="ARBA" id="ARBA00023163"/>
    </source>
</evidence>
<evidence type="ECO:0000313" key="6">
    <source>
        <dbReference type="Proteomes" id="UP000002318"/>
    </source>
</evidence>
<dbReference type="CDD" id="cd06279">
    <property type="entry name" value="PBP1_LacI-like"/>
    <property type="match status" value="1"/>
</dbReference>
<proteinExistence type="predicted"/>
<dbReference type="PANTHER" id="PTHR30146:SF138">
    <property type="entry name" value="TRANSCRIPTIONAL REGULATORY PROTEIN"/>
    <property type="match status" value="1"/>
</dbReference>
<dbReference type="Proteomes" id="UP000002318">
    <property type="component" value="Chromosome"/>
</dbReference>
<dbReference type="GO" id="GO:0003700">
    <property type="term" value="F:DNA-binding transcription factor activity"/>
    <property type="evidence" value="ECO:0007669"/>
    <property type="project" value="TreeGrafter"/>
</dbReference>
<feature type="domain" description="HTH lacI-type" evidence="4">
    <location>
        <begin position="4"/>
        <end position="58"/>
    </location>
</feature>
<dbReference type="CDD" id="cd01392">
    <property type="entry name" value="HTH_LacI"/>
    <property type="match status" value="1"/>
</dbReference>
<protein>
    <submittedName>
        <fullName evidence="5">Transcriptional regulator, LacI family</fullName>
    </submittedName>
</protein>
<gene>
    <name evidence="5" type="ordered locus">Spirs_0925</name>
</gene>
<dbReference type="GO" id="GO:0000976">
    <property type="term" value="F:transcription cis-regulatory region binding"/>
    <property type="evidence" value="ECO:0007669"/>
    <property type="project" value="TreeGrafter"/>
</dbReference>
<dbReference type="InterPro" id="IPR046335">
    <property type="entry name" value="LacI/GalR-like_sensor"/>
</dbReference>
<keyword evidence="6" id="KW-1185">Reference proteome</keyword>
<evidence type="ECO:0000256" key="1">
    <source>
        <dbReference type="ARBA" id="ARBA00023015"/>
    </source>
</evidence>
<dbReference type="KEGG" id="ssm:Spirs_0925"/>
<dbReference type="Gene3D" id="1.10.260.40">
    <property type="entry name" value="lambda repressor-like DNA-binding domains"/>
    <property type="match status" value="1"/>
</dbReference>
<evidence type="ECO:0000259" key="4">
    <source>
        <dbReference type="PROSITE" id="PS50932"/>
    </source>
</evidence>
<dbReference type="HOGENOM" id="CLU_037628_6_1_12"/>
<dbReference type="Gene3D" id="3.40.50.2300">
    <property type="match status" value="2"/>
</dbReference>
<accession>E1RCH9</accession>
<keyword evidence="1" id="KW-0805">Transcription regulation</keyword>
<dbReference type="eggNOG" id="COG1609">
    <property type="taxonomic scope" value="Bacteria"/>
</dbReference>
<dbReference type="SUPFAM" id="SSF53822">
    <property type="entry name" value="Periplasmic binding protein-like I"/>
    <property type="match status" value="1"/>
</dbReference>
<dbReference type="SUPFAM" id="SSF47413">
    <property type="entry name" value="lambda repressor-like DNA-binding domains"/>
    <property type="match status" value="1"/>
</dbReference>
<dbReference type="EMBL" id="CP002116">
    <property type="protein sequence ID" value="ADK80059.1"/>
    <property type="molecule type" value="Genomic_DNA"/>
</dbReference>
<name>E1RCH9_SEDSS</name>
<sequence length="350" mass="37630">MKRITIKDIAAASGYSKTAVSFAFNRPERISEEARRAIFQAAERLGYIPDPFARNLSRCSSDTIGLLLPQPVEYSFENPYLVDIVRGVGRECHVRQKSLSIIPPVKGRLPELAGEAAVDGMIAIGLDPDDELLEALRRRELPFVTIDGDAVAGVPSVGIDDRKAAKTATEHLLSLGHRHILVLGLCAPDPPVNYRYSSLHARRLAGIHDAFDSLSLVDSPDDVLIFESCELTPDAGAEAVRRIFSSSSEKAFSLPTAIFAFSDIIAAGALRALRELDIPVPRSVSVLAFDGSSISNLTVPRLSSIVQPGEEKGSCAAAALFSLIRGDKAESAILPFSLRLGDSLAPPFSE</sequence>
<dbReference type="PANTHER" id="PTHR30146">
    <property type="entry name" value="LACI-RELATED TRANSCRIPTIONAL REPRESSOR"/>
    <property type="match status" value="1"/>
</dbReference>
<organism evidence="5 6">
    <name type="scientific">Sediminispirochaeta smaragdinae (strain DSM 11293 / JCM 15392 / SEBR 4228)</name>
    <name type="common">Spirochaeta smaragdinae</name>
    <dbReference type="NCBI Taxonomy" id="573413"/>
    <lineage>
        <taxon>Bacteria</taxon>
        <taxon>Pseudomonadati</taxon>
        <taxon>Spirochaetota</taxon>
        <taxon>Spirochaetia</taxon>
        <taxon>Spirochaetales</taxon>
        <taxon>Spirochaetaceae</taxon>
        <taxon>Sediminispirochaeta</taxon>
    </lineage>
</organism>
<dbReference type="Pfam" id="PF13377">
    <property type="entry name" value="Peripla_BP_3"/>
    <property type="match status" value="1"/>
</dbReference>
<dbReference type="Pfam" id="PF00356">
    <property type="entry name" value="LacI"/>
    <property type="match status" value="1"/>
</dbReference>
<dbReference type="InterPro" id="IPR000843">
    <property type="entry name" value="HTH_LacI"/>
</dbReference>
<reference evidence="5 6" key="1">
    <citation type="journal article" date="2010" name="Stand. Genomic Sci.">
        <title>Complete genome sequence of Spirochaeta smaragdinae type strain (SEBR 4228).</title>
        <authorList>
            <person name="Mavromatis K."/>
            <person name="Yasawong M."/>
            <person name="Chertkov O."/>
            <person name="Lapidus A."/>
            <person name="Lucas S."/>
            <person name="Nolan M."/>
            <person name="Del Rio T.G."/>
            <person name="Tice H."/>
            <person name="Cheng J.F."/>
            <person name="Pitluck S."/>
            <person name="Liolios K."/>
            <person name="Ivanova N."/>
            <person name="Tapia R."/>
            <person name="Han C."/>
            <person name="Bruce D."/>
            <person name="Goodwin L."/>
            <person name="Pati A."/>
            <person name="Chen A."/>
            <person name="Palaniappan K."/>
            <person name="Land M."/>
            <person name="Hauser L."/>
            <person name="Chang Y.J."/>
            <person name="Jeffries C.D."/>
            <person name="Detter J.C."/>
            <person name="Rohde M."/>
            <person name="Brambilla E."/>
            <person name="Spring S."/>
            <person name="Goker M."/>
            <person name="Sikorski J."/>
            <person name="Woyke T."/>
            <person name="Bristow J."/>
            <person name="Eisen J.A."/>
            <person name="Markowitz V."/>
            <person name="Hugenholtz P."/>
            <person name="Klenk H.P."/>
            <person name="Kyrpides N.C."/>
        </authorList>
    </citation>
    <scope>NUCLEOTIDE SEQUENCE [LARGE SCALE GENOMIC DNA]</scope>
    <source>
        <strain evidence="6">DSM 11293 / JCM 15392 / SEBR 4228</strain>
    </source>
</reference>
<dbReference type="InterPro" id="IPR010982">
    <property type="entry name" value="Lambda_DNA-bd_dom_sf"/>
</dbReference>
<dbReference type="InterPro" id="IPR028082">
    <property type="entry name" value="Peripla_BP_I"/>
</dbReference>
<dbReference type="RefSeq" id="WP_013253523.1">
    <property type="nucleotide sequence ID" value="NC_014364.1"/>
</dbReference>
<dbReference type="STRING" id="573413.Spirs_0925"/>
<dbReference type="SMART" id="SM00354">
    <property type="entry name" value="HTH_LACI"/>
    <property type="match status" value="1"/>
</dbReference>
<dbReference type="AlphaFoldDB" id="E1RCH9"/>
<evidence type="ECO:0000313" key="5">
    <source>
        <dbReference type="EMBL" id="ADK80059.1"/>
    </source>
</evidence>
<dbReference type="PROSITE" id="PS50932">
    <property type="entry name" value="HTH_LACI_2"/>
    <property type="match status" value="1"/>
</dbReference>